<dbReference type="Gene3D" id="2.60.40.3440">
    <property type="match status" value="1"/>
</dbReference>
<accession>A0A318JG84</accession>
<dbReference type="Pfam" id="PF17963">
    <property type="entry name" value="Big_9"/>
    <property type="match status" value="1"/>
</dbReference>
<dbReference type="Gene3D" id="2.60.40.2700">
    <property type="match status" value="1"/>
</dbReference>
<sequence>MAIVTIWQGIEAGKFVIKLYSDGLSSSNSVNLKFSYTASQLILKDIQFSGSSSTSLSGTVVGSMGNAEVSGQFTGGGNGQPFATLVFSGSGSGTFNLDFSSLRLNGVASTFVDPPAFAFAITSTPDASSIVLNEDSTFNSGYNPFPSMFASKLELVTQPKHGTVSFNANGLIQSYSYKPDANYNGQDSFSIKAKDGFDEKTFLVSATINPVNDEPVGSVTITGEKTVGYKITASNNLSDADGMGVVQYTWQKSSNSVSWSDIAGANSSNLDLVSDLAGQNVRVVASYKDLAGTSERVESSSFLIAAGAPAKVVNGTAAADRIVNTRDAELVDGGNGMDTFVNAGSRYNYTIANTSSGFKVTDKYALEGVDTLVNVERIQFVDINVALDINGTAGQAYRLYQAAFGRKPDLEGLGYWIKDMDKGSSLTTVAAGFFQSPEFQKLYGANPSVNTLITNFYQNVLHRAPDQAGFDYWNEQLSKGQITAAGALASFCESTENQAQIIGSIQNGIDYKVWNG</sequence>
<dbReference type="InterPro" id="IPR038255">
    <property type="entry name" value="PBS_linker_sf"/>
</dbReference>
<protein>
    <submittedName>
        <fullName evidence="2">Uncharacterized protein DUF4214</fullName>
    </submittedName>
</protein>
<dbReference type="InterPro" id="IPR025282">
    <property type="entry name" value="DUF4214"/>
</dbReference>
<dbReference type="EMBL" id="QJKB01000005">
    <property type="protein sequence ID" value="PXX42697.1"/>
    <property type="molecule type" value="Genomic_DNA"/>
</dbReference>
<proteinExistence type="predicted"/>
<dbReference type="Gene3D" id="1.10.3130.20">
    <property type="entry name" value="Phycobilisome linker domain"/>
    <property type="match status" value="1"/>
</dbReference>
<evidence type="ECO:0000313" key="2">
    <source>
        <dbReference type="EMBL" id="PXX42697.1"/>
    </source>
</evidence>
<comment type="caution">
    <text evidence="2">The sequence shown here is derived from an EMBL/GenBank/DDBJ whole genome shotgun (WGS) entry which is preliminary data.</text>
</comment>
<evidence type="ECO:0000259" key="1">
    <source>
        <dbReference type="Pfam" id="PF13946"/>
    </source>
</evidence>
<gene>
    <name evidence="2" type="ORF">DFR42_105360</name>
</gene>
<evidence type="ECO:0000313" key="3">
    <source>
        <dbReference type="Proteomes" id="UP000247792"/>
    </source>
</evidence>
<dbReference type="OrthoDB" id="480426at2"/>
<keyword evidence="3" id="KW-1185">Reference proteome</keyword>
<dbReference type="Pfam" id="PF13946">
    <property type="entry name" value="DUF4214"/>
    <property type="match status" value="1"/>
</dbReference>
<name>A0A318JG84_9BURK</name>
<feature type="domain" description="DUF4214" evidence="1">
    <location>
        <begin position="430"/>
        <end position="500"/>
    </location>
</feature>
<reference evidence="2 3" key="1">
    <citation type="submission" date="2018-05" db="EMBL/GenBank/DDBJ databases">
        <title>Genomic Encyclopedia of Type Strains, Phase IV (KMG-IV): sequencing the most valuable type-strain genomes for metagenomic binning, comparative biology and taxonomic classification.</title>
        <authorList>
            <person name="Goeker M."/>
        </authorList>
    </citation>
    <scope>NUCLEOTIDE SEQUENCE [LARGE SCALE GENOMIC DNA]</scope>
    <source>
        <strain evidence="2 3">DSM 19792</strain>
    </source>
</reference>
<dbReference type="RefSeq" id="WP_110256222.1">
    <property type="nucleotide sequence ID" value="NZ_QJKB01000005.1"/>
</dbReference>
<organism evidence="2 3">
    <name type="scientific">Undibacterium pigrum</name>
    <dbReference type="NCBI Taxonomy" id="401470"/>
    <lineage>
        <taxon>Bacteria</taxon>
        <taxon>Pseudomonadati</taxon>
        <taxon>Pseudomonadota</taxon>
        <taxon>Betaproteobacteria</taxon>
        <taxon>Burkholderiales</taxon>
        <taxon>Oxalobacteraceae</taxon>
        <taxon>Undibacterium</taxon>
    </lineage>
</organism>
<dbReference type="AlphaFoldDB" id="A0A318JG84"/>
<dbReference type="Proteomes" id="UP000247792">
    <property type="component" value="Unassembled WGS sequence"/>
</dbReference>